<evidence type="ECO:0000313" key="2">
    <source>
        <dbReference type="EMBL" id="KJF43709.1"/>
    </source>
</evidence>
<protein>
    <submittedName>
        <fullName evidence="2">Uncharacterized protein</fullName>
    </submittedName>
</protein>
<keyword evidence="3" id="KW-1185">Reference proteome</keyword>
<dbReference type="PROSITE" id="PS51257">
    <property type="entry name" value="PROKAR_LIPOPROTEIN"/>
    <property type="match status" value="1"/>
</dbReference>
<name>A0A0D8JAG2_9BACT</name>
<gene>
    <name evidence="2" type="ORF">LH29_11500</name>
</gene>
<evidence type="ECO:0000256" key="1">
    <source>
        <dbReference type="SAM" id="SignalP"/>
    </source>
</evidence>
<proteinExistence type="predicted"/>
<accession>A0A0D8JAG2</accession>
<sequence>MRKFFNFLGLAAIILSTTLFSCDKDDTKDSEINKCNVTNPIEELAWLNEEIENVIEDEYSYYNMASYQGQTVFFYGNCHPAINYVSIVRNCTGDSLDLTINVYDELTEITTIWKHENTECNFAD</sequence>
<feature type="signal peptide" evidence="1">
    <location>
        <begin position="1"/>
        <end position="21"/>
    </location>
</feature>
<organism evidence="2 3">
    <name type="scientific">Draconibacterium sediminis</name>
    <dbReference type="NCBI Taxonomy" id="1544798"/>
    <lineage>
        <taxon>Bacteria</taxon>
        <taxon>Pseudomonadati</taxon>
        <taxon>Bacteroidota</taxon>
        <taxon>Bacteroidia</taxon>
        <taxon>Marinilabiliales</taxon>
        <taxon>Prolixibacteraceae</taxon>
        <taxon>Draconibacterium</taxon>
    </lineage>
</organism>
<reference evidence="2 3" key="1">
    <citation type="submission" date="2014-09" db="EMBL/GenBank/DDBJ databases">
        <title>Draft Genome Sequence of Draconibacterium sp. JN14CK-3.</title>
        <authorList>
            <person name="Dong C."/>
            <person name="Lai Q."/>
            <person name="Shao Z."/>
        </authorList>
    </citation>
    <scope>NUCLEOTIDE SEQUENCE [LARGE SCALE GENOMIC DNA]</scope>
    <source>
        <strain evidence="2 3">JN14CK-3</strain>
    </source>
</reference>
<feature type="chain" id="PRO_5002331366" evidence="1">
    <location>
        <begin position="22"/>
        <end position="124"/>
    </location>
</feature>
<dbReference type="RefSeq" id="WP_045029571.1">
    <property type="nucleotide sequence ID" value="NZ_CAJXKZ010000013.1"/>
</dbReference>
<evidence type="ECO:0000313" key="3">
    <source>
        <dbReference type="Proteomes" id="UP000032544"/>
    </source>
</evidence>
<dbReference type="Proteomes" id="UP000032544">
    <property type="component" value="Unassembled WGS sequence"/>
</dbReference>
<keyword evidence="1" id="KW-0732">Signal</keyword>
<dbReference type="OrthoDB" id="1438404at2"/>
<comment type="caution">
    <text evidence="2">The sequence shown here is derived from an EMBL/GenBank/DDBJ whole genome shotgun (WGS) entry which is preliminary data.</text>
</comment>
<dbReference type="AlphaFoldDB" id="A0A0D8JAG2"/>
<dbReference type="EMBL" id="JRHC01000002">
    <property type="protein sequence ID" value="KJF43709.1"/>
    <property type="molecule type" value="Genomic_DNA"/>
</dbReference>